<comment type="caution">
    <text evidence="1">The sequence shown here is derived from an EMBL/GenBank/DDBJ whole genome shotgun (WGS) entry which is preliminary data.</text>
</comment>
<dbReference type="Proteomes" id="UP000029462">
    <property type="component" value="Unassembled WGS sequence"/>
</dbReference>
<name>A0A090V7D5_PSEVU</name>
<sequence length="199" mass="23636">MNISHDLFYRQGRMLRVHYELSEDNKHTLISIIEDDNIHALYCCDYPVQDVRFVQNQTNAEIMITWLAWIDSRRMHSRTYLLSFDEIFTVQRVDLLQTTYVGREKNILPTAVQFGDFLLLAQLNMVEGRVSLSLHDIETLEVNLPITLLDECISYDYYHRPEECLNKFRVTKVDTNEAAIMFHDEFDERCIYTCRINNL</sequence>
<dbReference type="AlphaFoldDB" id="A0A090V7D5"/>
<proteinExistence type="predicted"/>
<accession>A0A090V7D5</accession>
<keyword evidence="2" id="KW-1185">Reference proteome</keyword>
<dbReference type="OrthoDB" id="9902251at2"/>
<dbReference type="STRING" id="1115515.EV102420_26_00230"/>
<dbReference type="RefSeq" id="WP_131406029.1">
    <property type="nucleotide sequence ID" value="NZ_BBMZ01000026.1"/>
</dbReference>
<dbReference type="EMBL" id="BBMZ01000026">
    <property type="protein sequence ID" value="GAL60003.1"/>
    <property type="molecule type" value="Genomic_DNA"/>
</dbReference>
<gene>
    <name evidence="1" type="ORF">EV102420_26_00230</name>
</gene>
<organism evidence="1 2">
    <name type="scientific">Pseudescherichia vulneris NBRC 102420</name>
    <dbReference type="NCBI Taxonomy" id="1115515"/>
    <lineage>
        <taxon>Bacteria</taxon>
        <taxon>Pseudomonadati</taxon>
        <taxon>Pseudomonadota</taxon>
        <taxon>Gammaproteobacteria</taxon>
        <taxon>Enterobacterales</taxon>
        <taxon>Enterobacteriaceae</taxon>
        <taxon>Pseudescherichia</taxon>
    </lineage>
</organism>
<reference evidence="1 2" key="1">
    <citation type="submission" date="2014-09" db="EMBL/GenBank/DDBJ databases">
        <title>Whole genome shotgun sequence of Escherichia vulneris NBRC 102420.</title>
        <authorList>
            <person name="Yoshida Y."/>
            <person name="Hosoyama A."/>
            <person name="Tsuchikane K."/>
            <person name="Ohji S."/>
            <person name="Ichikawa N."/>
            <person name="Kimura A."/>
            <person name="Yamazoe A."/>
            <person name="Ezaki T."/>
            <person name="Fujita N."/>
        </authorList>
    </citation>
    <scope>NUCLEOTIDE SEQUENCE [LARGE SCALE GENOMIC DNA]</scope>
    <source>
        <strain evidence="1 2">NBRC 102420</strain>
    </source>
</reference>
<protein>
    <submittedName>
        <fullName evidence="1">Uncharacterized protein</fullName>
    </submittedName>
</protein>
<evidence type="ECO:0000313" key="1">
    <source>
        <dbReference type="EMBL" id="GAL60003.1"/>
    </source>
</evidence>
<evidence type="ECO:0000313" key="2">
    <source>
        <dbReference type="Proteomes" id="UP000029462"/>
    </source>
</evidence>